<organism evidence="1 2">
    <name type="scientific">Rhabditophanes sp. KR3021</name>
    <dbReference type="NCBI Taxonomy" id="114890"/>
    <lineage>
        <taxon>Eukaryota</taxon>
        <taxon>Metazoa</taxon>
        <taxon>Ecdysozoa</taxon>
        <taxon>Nematoda</taxon>
        <taxon>Chromadorea</taxon>
        <taxon>Rhabditida</taxon>
        <taxon>Tylenchina</taxon>
        <taxon>Panagrolaimomorpha</taxon>
        <taxon>Strongyloidoidea</taxon>
        <taxon>Alloionematidae</taxon>
        <taxon>Rhabditophanes</taxon>
    </lineage>
</organism>
<evidence type="ECO:0000313" key="2">
    <source>
        <dbReference type="WBParaSite" id="RSKR_0001158700.1"/>
    </source>
</evidence>
<accession>A0AC35UHP3</accession>
<dbReference type="WBParaSite" id="RSKR_0001158700.1">
    <property type="protein sequence ID" value="RSKR_0001158700.1"/>
    <property type="gene ID" value="RSKR_0001158700"/>
</dbReference>
<reference evidence="2" key="1">
    <citation type="submission" date="2016-11" db="UniProtKB">
        <authorList>
            <consortium name="WormBaseParasite"/>
        </authorList>
    </citation>
    <scope>IDENTIFICATION</scope>
    <source>
        <strain evidence="2">KR3021</strain>
    </source>
</reference>
<name>A0AC35UHP3_9BILA</name>
<evidence type="ECO:0000313" key="1">
    <source>
        <dbReference type="Proteomes" id="UP000095286"/>
    </source>
</evidence>
<sequence>MGTSHTLSMISFAIRIFVLILCITSMILIMVAPGVCFRRVINGQSASQEICPANNALFPMNIDRWNSAMHFQFKGQNVWGQLAIIILAIIFSLPPLVFSCLYVTSRKNFLIPQIALLGFCIIAFVVLGAVETWYATGFDHMGPFIRQIGNGIFSGCSGIGSSCETSFVVKGWAASAAFLFLSALLYLIDGVLLFLRKDTSDSQVIFQRAVPRKTF</sequence>
<protein>
    <submittedName>
        <fullName evidence="2">MARVEL domain-containing protein</fullName>
    </submittedName>
</protein>
<dbReference type="Proteomes" id="UP000095286">
    <property type="component" value="Unplaced"/>
</dbReference>
<proteinExistence type="predicted"/>